<reference evidence="3" key="1">
    <citation type="journal article" date="2019" name="Int. J. Syst. Evol. Microbiol.">
        <title>The Global Catalogue of Microorganisms (GCM) 10K type strain sequencing project: providing services to taxonomists for standard genome sequencing and annotation.</title>
        <authorList>
            <consortium name="The Broad Institute Genomics Platform"/>
            <consortium name="The Broad Institute Genome Sequencing Center for Infectious Disease"/>
            <person name="Wu L."/>
            <person name="Ma J."/>
        </authorList>
    </citation>
    <scope>NUCLEOTIDE SEQUENCE [LARGE SCALE GENOMIC DNA]</scope>
    <source>
        <strain evidence="3">CGMCC 4.1641</strain>
    </source>
</reference>
<proteinExistence type="predicted"/>
<dbReference type="EMBL" id="JBHSED010000005">
    <property type="protein sequence ID" value="MFC4302771.1"/>
    <property type="molecule type" value="Genomic_DNA"/>
</dbReference>
<feature type="transmembrane region" description="Helical" evidence="1">
    <location>
        <begin position="105"/>
        <end position="123"/>
    </location>
</feature>
<evidence type="ECO:0000313" key="3">
    <source>
        <dbReference type="Proteomes" id="UP001595755"/>
    </source>
</evidence>
<dbReference type="Proteomes" id="UP001595755">
    <property type="component" value="Unassembled WGS sequence"/>
</dbReference>
<organism evidence="2 3">
    <name type="scientific">Cohnella boryungensis</name>
    <dbReference type="NCBI Taxonomy" id="768479"/>
    <lineage>
        <taxon>Bacteria</taxon>
        <taxon>Bacillati</taxon>
        <taxon>Bacillota</taxon>
        <taxon>Bacilli</taxon>
        <taxon>Bacillales</taxon>
        <taxon>Paenibacillaceae</taxon>
        <taxon>Cohnella</taxon>
    </lineage>
</organism>
<evidence type="ECO:0000256" key="1">
    <source>
        <dbReference type="SAM" id="Phobius"/>
    </source>
</evidence>
<name>A0ABV8S5I9_9BACL</name>
<keyword evidence="3" id="KW-1185">Reference proteome</keyword>
<feature type="transmembrane region" description="Helical" evidence="1">
    <location>
        <begin position="26"/>
        <end position="45"/>
    </location>
</feature>
<gene>
    <name evidence="2" type="ORF">ACFO1S_04850</name>
</gene>
<keyword evidence="1" id="KW-1133">Transmembrane helix</keyword>
<accession>A0ABV8S5I9</accession>
<evidence type="ECO:0008006" key="4">
    <source>
        <dbReference type="Google" id="ProtNLM"/>
    </source>
</evidence>
<protein>
    <recommendedName>
        <fullName evidence="4">DUF4203 domain-containing protein</fullName>
    </recommendedName>
</protein>
<evidence type="ECO:0000313" key="2">
    <source>
        <dbReference type="EMBL" id="MFC4302771.1"/>
    </source>
</evidence>
<feature type="transmembrane region" description="Helical" evidence="1">
    <location>
        <begin position="57"/>
        <end position="76"/>
    </location>
</feature>
<comment type="caution">
    <text evidence="2">The sequence shown here is derived from an EMBL/GenBank/DDBJ whole genome shotgun (WGS) entry which is preliminary data.</text>
</comment>
<keyword evidence="1" id="KW-0812">Transmembrane</keyword>
<keyword evidence="1" id="KW-0472">Membrane</keyword>
<sequence length="130" mass="14086">MGGALVAAVVGAVVWALIAYYGEYELQILASAIGALVGFIVAFLAKKNVTAAHQIIAVVFALVGVLGGKYLTYYLVKKDIDEQLSLLGADLPAGFEIDFHFKDMFQLYDVLWIALAVIAAWTIPKRYSQS</sequence>